<dbReference type="EMBL" id="GGEC01047893">
    <property type="protein sequence ID" value="MBX28377.1"/>
    <property type="molecule type" value="Transcribed_RNA"/>
</dbReference>
<dbReference type="SUPFAM" id="SSF52047">
    <property type="entry name" value="RNI-like"/>
    <property type="match status" value="1"/>
</dbReference>
<name>A0A2P2MDU3_RHIMU</name>
<dbReference type="InterPro" id="IPR032675">
    <property type="entry name" value="LRR_dom_sf"/>
</dbReference>
<evidence type="ECO:0000313" key="1">
    <source>
        <dbReference type="EMBL" id="MBX28377.1"/>
    </source>
</evidence>
<sequence length="48" mass="5249">MSCPSISPDGLYSLGCLQHLTSLDLSYTFLKNLQPVFESCSQLKPTQG</sequence>
<reference evidence="1" key="1">
    <citation type="submission" date="2018-02" db="EMBL/GenBank/DDBJ databases">
        <title>Rhizophora mucronata_Transcriptome.</title>
        <authorList>
            <person name="Meera S.P."/>
            <person name="Sreeshan A."/>
            <person name="Augustine A."/>
        </authorList>
    </citation>
    <scope>NUCLEOTIDE SEQUENCE</scope>
    <source>
        <tissue evidence="1">Leaf</tissue>
    </source>
</reference>
<protein>
    <submittedName>
        <fullName evidence="1">Uncharacterized protein MANES_03G053000</fullName>
    </submittedName>
</protein>
<dbReference type="AlphaFoldDB" id="A0A2P2MDU3"/>
<accession>A0A2P2MDU3</accession>
<dbReference type="Gene3D" id="3.80.10.10">
    <property type="entry name" value="Ribonuclease Inhibitor"/>
    <property type="match status" value="1"/>
</dbReference>
<organism evidence="1">
    <name type="scientific">Rhizophora mucronata</name>
    <name type="common">Asiatic mangrove</name>
    <dbReference type="NCBI Taxonomy" id="61149"/>
    <lineage>
        <taxon>Eukaryota</taxon>
        <taxon>Viridiplantae</taxon>
        <taxon>Streptophyta</taxon>
        <taxon>Embryophyta</taxon>
        <taxon>Tracheophyta</taxon>
        <taxon>Spermatophyta</taxon>
        <taxon>Magnoliopsida</taxon>
        <taxon>eudicotyledons</taxon>
        <taxon>Gunneridae</taxon>
        <taxon>Pentapetalae</taxon>
        <taxon>rosids</taxon>
        <taxon>fabids</taxon>
        <taxon>Malpighiales</taxon>
        <taxon>Rhizophoraceae</taxon>
        <taxon>Rhizophora</taxon>
    </lineage>
</organism>
<proteinExistence type="predicted"/>